<keyword evidence="3" id="KW-1185">Reference proteome</keyword>
<sequence>DCSTRVAQPQSNNQTGTTTNSQLEAPEVKGMNVHYLEVTEVVKNEGDEYLRIELKEGESLFDVRNLASLIASVVPKEWINIQGYDDNDDSENDAENIMAIYRVELHQQEKKGINIKLIG</sequence>
<feature type="region of interest" description="Disordered" evidence="1">
    <location>
        <begin position="1"/>
        <end position="26"/>
    </location>
</feature>
<reference evidence="2 3" key="1">
    <citation type="submission" date="2021-06" db="EMBL/GenBank/DDBJ databases">
        <authorList>
            <person name="Kallberg Y."/>
            <person name="Tangrot J."/>
            <person name="Rosling A."/>
        </authorList>
    </citation>
    <scope>NUCLEOTIDE SEQUENCE [LARGE SCALE GENOMIC DNA]</scope>
    <source>
        <strain evidence="2 3">120-4 pot B 10/14</strain>
    </source>
</reference>
<dbReference type="Proteomes" id="UP000789901">
    <property type="component" value="Unassembled WGS sequence"/>
</dbReference>
<proteinExistence type="predicted"/>
<organism evidence="2 3">
    <name type="scientific">Gigaspora margarita</name>
    <dbReference type="NCBI Taxonomy" id="4874"/>
    <lineage>
        <taxon>Eukaryota</taxon>
        <taxon>Fungi</taxon>
        <taxon>Fungi incertae sedis</taxon>
        <taxon>Mucoromycota</taxon>
        <taxon>Glomeromycotina</taxon>
        <taxon>Glomeromycetes</taxon>
        <taxon>Diversisporales</taxon>
        <taxon>Gigasporaceae</taxon>
        <taxon>Gigaspora</taxon>
    </lineage>
</organism>
<evidence type="ECO:0000313" key="3">
    <source>
        <dbReference type="Proteomes" id="UP000789901"/>
    </source>
</evidence>
<comment type="caution">
    <text evidence="2">The sequence shown here is derived from an EMBL/GenBank/DDBJ whole genome shotgun (WGS) entry which is preliminary data.</text>
</comment>
<accession>A0ABN7VWK5</accession>
<feature type="non-terminal residue" evidence="2">
    <location>
        <position position="1"/>
    </location>
</feature>
<protein>
    <submittedName>
        <fullName evidence="2">11506_t:CDS:1</fullName>
    </submittedName>
</protein>
<dbReference type="EMBL" id="CAJVQB010024281">
    <property type="protein sequence ID" value="CAG8803793.1"/>
    <property type="molecule type" value="Genomic_DNA"/>
</dbReference>
<gene>
    <name evidence="2" type="ORF">GMARGA_LOCUS23722</name>
</gene>
<evidence type="ECO:0000256" key="1">
    <source>
        <dbReference type="SAM" id="MobiDB-lite"/>
    </source>
</evidence>
<name>A0ABN7VWK5_GIGMA</name>
<feature type="compositionally biased region" description="Low complexity" evidence="1">
    <location>
        <begin position="8"/>
        <end position="22"/>
    </location>
</feature>
<evidence type="ECO:0000313" key="2">
    <source>
        <dbReference type="EMBL" id="CAG8803793.1"/>
    </source>
</evidence>